<feature type="transmembrane region" description="Helical" evidence="2">
    <location>
        <begin position="26"/>
        <end position="44"/>
    </location>
</feature>
<dbReference type="Pfam" id="PF01569">
    <property type="entry name" value="PAP2"/>
    <property type="match status" value="1"/>
</dbReference>
<dbReference type="EMBL" id="JACTVJ010000019">
    <property type="protein sequence ID" value="MBC9717508.1"/>
    <property type="molecule type" value="Genomic_DNA"/>
</dbReference>
<gene>
    <name evidence="4" type="ORF">H9Y04_33760</name>
</gene>
<feature type="transmembrane region" description="Helical" evidence="2">
    <location>
        <begin position="172"/>
        <end position="194"/>
    </location>
</feature>
<feature type="domain" description="Phosphatidic acid phosphatase type 2/haloperoxidase" evidence="3">
    <location>
        <begin position="104"/>
        <end position="214"/>
    </location>
</feature>
<sequence>MDSRGAHIQAVRGMPGVVRARFRKRATVSALVALLLFGLVYWLMVRTQTGQRFEDAVLAGALEYRDRAERGAAEGRLRAISLATIGAGCVGVLLIAAIRHRRLAGVAGVCTIVGAMGVAEVLKRYVVTRPALYGQTDPPVPVHNSFPSGHTAIATSLLFALIIVAAPRWRGLAAAFGALWTVGIGASTVTAHWHRPADTFGGNLIAFAVGALALAALAALGRGAPAVTGPRLLLRLPTFALAGTACVGTVLAGLFLWMYARDRTTPALPADADWEAYLAGQSLASAFGALTALAMLSLVRRWDPSAPDQPRPWLPMPAAETPAARR</sequence>
<feature type="transmembrane region" description="Helical" evidence="2">
    <location>
        <begin position="146"/>
        <end position="165"/>
    </location>
</feature>
<feature type="transmembrane region" description="Helical" evidence="2">
    <location>
        <begin position="105"/>
        <end position="126"/>
    </location>
</feature>
<evidence type="ECO:0000313" key="5">
    <source>
        <dbReference type="Proteomes" id="UP000642284"/>
    </source>
</evidence>
<accession>A0ABR7ST43</accession>
<keyword evidence="2" id="KW-0472">Membrane</keyword>
<reference evidence="4 5" key="1">
    <citation type="submission" date="2020-08" db="EMBL/GenBank/DDBJ databases">
        <title>Genemic of Streptomyces polyaspartic.</title>
        <authorList>
            <person name="Liu W."/>
        </authorList>
    </citation>
    <scope>NUCLEOTIDE SEQUENCE [LARGE SCALE GENOMIC DNA]</scope>
    <source>
        <strain evidence="4 5">TRM66268-LWL</strain>
    </source>
</reference>
<keyword evidence="2" id="KW-1133">Transmembrane helix</keyword>
<dbReference type="RefSeq" id="WP_187817946.1">
    <property type="nucleotide sequence ID" value="NZ_JACTVJ010000019.1"/>
</dbReference>
<keyword evidence="2" id="KW-0812">Transmembrane</keyword>
<dbReference type="Proteomes" id="UP000642284">
    <property type="component" value="Unassembled WGS sequence"/>
</dbReference>
<keyword evidence="5" id="KW-1185">Reference proteome</keyword>
<name>A0ABR7ST43_9ACTN</name>
<dbReference type="InterPro" id="IPR036938">
    <property type="entry name" value="PAP2/HPO_sf"/>
</dbReference>
<organism evidence="4 5">
    <name type="scientific">Streptomyces polyasparticus</name>
    <dbReference type="NCBI Taxonomy" id="2767826"/>
    <lineage>
        <taxon>Bacteria</taxon>
        <taxon>Bacillati</taxon>
        <taxon>Actinomycetota</taxon>
        <taxon>Actinomycetes</taxon>
        <taxon>Kitasatosporales</taxon>
        <taxon>Streptomycetaceae</taxon>
        <taxon>Streptomyces</taxon>
    </lineage>
</organism>
<dbReference type="Gene3D" id="1.20.144.10">
    <property type="entry name" value="Phosphatidic acid phosphatase type 2/haloperoxidase"/>
    <property type="match status" value="1"/>
</dbReference>
<dbReference type="InterPro" id="IPR000326">
    <property type="entry name" value="PAP2/HPO"/>
</dbReference>
<dbReference type="SMART" id="SM00014">
    <property type="entry name" value="acidPPc"/>
    <property type="match status" value="1"/>
</dbReference>
<evidence type="ECO:0000259" key="3">
    <source>
        <dbReference type="SMART" id="SM00014"/>
    </source>
</evidence>
<evidence type="ECO:0000256" key="2">
    <source>
        <dbReference type="SAM" id="Phobius"/>
    </source>
</evidence>
<feature type="transmembrane region" description="Helical" evidence="2">
    <location>
        <begin position="232"/>
        <end position="258"/>
    </location>
</feature>
<dbReference type="SUPFAM" id="SSF48317">
    <property type="entry name" value="Acid phosphatase/Vanadium-dependent haloperoxidase"/>
    <property type="match status" value="1"/>
</dbReference>
<feature type="region of interest" description="Disordered" evidence="1">
    <location>
        <begin position="304"/>
        <end position="326"/>
    </location>
</feature>
<evidence type="ECO:0000313" key="4">
    <source>
        <dbReference type="EMBL" id="MBC9717508.1"/>
    </source>
</evidence>
<protein>
    <submittedName>
        <fullName evidence="4">Phosphatase PAP2 family protein</fullName>
    </submittedName>
</protein>
<proteinExistence type="predicted"/>
<feature type="transmembrane region" description="Helical" evidence="2">
    <location>
        <begin position="79"/>
        <end position="98"/>
    </location>
</feature>
<evidence type="ECO:0000256" key="1">
    <source>
        <dbReference type="SAM" id="MobiDB-lite"/>
    </source>
</evidence>
<feature type="transmembrane region" description="Helical" evidence="2">
    <location>
        <begin position="278"/>
        <end position="299"/>
    </location>
</feature>
<feature type="transmembrane region" description="Helical" evidence="2">
    <location>
        <begin position="200"/>
        <end position="220"/>
    </location>
</feature>
<comment type="caution">
    <text evidence="4">The sequence shown here is derived from an EMBL/GenBank/DDBJ whole genome shotgun (WGS) entry which is preliminary data.</text>
</comment>